<reference evidence="1 2" key="2">
    <citation type="journal article" date="2022" name="Mol. Ecol. Resour.">
        <title>The genomes of chicory, endive, great burdock and yacon provide insights into Asteraceae paleo-polyploidization history and plant inulin production.</title>
        <authorList>
            <person name="Fan W."/>
            <person name="Wang S."/>
            <person name="Wang H."/>
            <person name="Wang A."/>
            <person name="Jiang F."/>
            <person name="Liu H."/>
            <person name="Zhao H."/>
            <person name="Xu D."/>
            <person name="Zhang Y."/>
        </authorList>
    </citation>
    <scope>NUCLEOTIDE SEQUENCE [LARGE SCALE GENOMIC DNA]</scope>
    <source>
        <strain evidence="2">cv. Punajuju</strain>
        <tissue evidence="1">Leaves</tissue>
    </source>
</reference>
<gene>
    <name evidence="1" type="ORF">L2E82_06784</name>
</gene>
<keyword evidence="2" id="KW-1185">Reference proteome</keyword>
<evidence type="ECO:0000313" key="1">
    <source>
        <dbReference type="EMBL" id="KAI3792893.1"/>
    </source>
</evidence>
<sequence length="177" mass="19404">MEKQHQTRIISHVLVITTIISLAVASFALCIICEFKKSKKEELRLDGKLCHLPQSRAFGYGIAALMCSLIAQVIGTGFFVFCRRSCDFISSSKTSFASILLCFSWTSFFIAAILMGTATSMSRKQTYGEGWVDGKCYLVKNGVFVGSGMLALIAMISTLLSCYLVLNMSRAVHAQGK</sequence>
<reference evidence="2" key="1">
    <citation type="journal article" date="2022" name="Mol. Ecol. Resour.">
        <title>The genomes of chicory, endive, great burdock and yacon provide insights into Asteraceae palaeo-polyploidization history and plant inulin production.</title>
        <authorList>
            <person name="Fan W."/>
            <person name="Wang S."/>
            <person name="Wang H."/>
            <person name="Wang A."/>
            <person name="Jiang F."/>
            <person name="Liu H."/>
            <person name="Zhao H."/>
            <person name="Xu D."/>
            <person name="Zhang Y."/>
        </authorList>
    </citation>
    <scope>NUCLEOTIDE SEQUENCE [LARGE SCALE GENOMIC DNA]</scope>
    <source>
        <strain evidence="2">cv. Punajuju</strain>
    </source>
</reference>
<dbReference type="Proteomes" id="UP001055811">
    <property type="component" value="Linkage Group LG01"/>
</dbReference>
<name>A0ACB9HAI5_CICIN</name>
<organism evidence="1 2">
    <name type="scientific">Cichorium intybus</name>
    <name type="common">Chicory</name>
    <dbReference type="NCBI Taxonomy" id="13427"/>
    <lineage>
        <taxon>Eukaryota</taxon>
        <taxon>Viridiplantae</taxon>
        <taxon>Streptophyta</taxon>
        <taxon>Embryophyta</taxon>
        <taxon>Tracheophyta</taxon>
        <taxon>Spermatophyta</taxon>
        <taxon>Magnoliopsida</taxon>
        <taxon>eudicotyledons</taxon>
        <taxon>Gunneridae</taxon>
        <taxon>Pentapetalae</taxon>
        <taxon>asterids</taxon>
        <taxon>campanulids</taxon>
        <taxon>Asterales</taxon>
        <taxon>Asteraceae</taxon>
        <taxon>Cichorioideae</taxon>
        <taxon>Cichorieae</taxon>
        <taxon>Cichoriinae</taxon>
        <taxon>Cichorium</taxon>
    </lineage>
</organism>
<accession>A0ACB9HAI5</accession>
<comment type="caution">
    <text evidence="1">The sequence shown here is derived from an EMBL/GenBank/DDBJ whole genome shotgun (WGS) entry which is preliminary data.</text>
</comment>
<proteinExistence type="predicted"/>
<dbReference type="EMBL" id="CM042009">
    <property type="protein sequence ID" value="KAI3792893.1"/>
    <property type="molecule type" value="Genomic_DNA"/>
</dbReference>
<evidence type="ECO:0000313" key="2">
    <source>
        <dbReference type="Proteomes" id="UP001055811"/>
    </source>
</evidence>
<protein>
    <submittedName>
        <fullName evidence="1">Uncharacterized protein</fullName>
    </submittedName>
</protein>